<feature type="region of interest" description="Disordered" evidence="1">
    <location>
        <begin position="507"/>
        <end position="568"/>
    </location>
</feature>
<proteinExistence type="predicted"/>
<name>R4T530_9PSEU</name>
<keyword evidence="3" id="KW-1185">Reference proteome</keyword>
<feature type="compositionally biased region" description="Basic and acidic residues" evidence="1">
    <location>
        <begin position="507"/>
        <end position="525"/>
    </location>
</feature>
<sequence>MGASMAKYLSLSEYKRMLDGALDDFHQALTKRWMEDAVDAMTRLSPAVPCSAEPWAWQWPAESYGHLSGADDFCGYLTWVMDGMHGHYKDVHCDGWNPQTQKNVECHVERNLAQIERLAWNRRQEFAKFVPQLEGPDLAKLEAAHNTFLNVAGNLGFHDKNGRVTELLGQGAVVRNVEWLDGATSATEPWFIAWTGLAAQAFREGFFASIAPTMTHQALILASLSTLYSTRAATIQTTRLNIIKRLNWATKKLDEKVTLKVFTADSILGTVSRAKTLHGVASNLLAAGAQLNNVVKSVNEAGGKVLGPVGAVLDLAGFVGGIIEGLTVEQDAMSLQDILQKLTTSIQDEHNALSGLEADFGSNVLALQKAIAGVHSYNLELYDLTANTLPNQTDRAKYHGIQVEVHFVLRLAQTCFEAAEAYSAQLRILAEADHADRHLAGRDEQTCTGDDTTLEIRDAVEQFMRTSCARFLLAGEQLRKAAEAYARTDGELSDDLKKLFAAWESANRDRGKIDPNPETVERENPATEAGGTDRTSLEPRKPSVPNSIDPYEEDRRKQGGKYAVDGQR</sequence>
<gene>
    <name evidence="2" type="ORF">AORI_7333</name>
</gene>
<dbReference type="KEGG" id="aoi:AORI_7333"/>
<evidence type="ECO:0000313" key="3">
    <source>
        <dbReference type="Proteomes" id="UP000013968"/>
    </source>
</evidence>
<evidence type="ECO:0000256" key="1">
    <source>
        <dbReference type="SAM" id="MobiDB-lite"/>
    </source>
</evidence>
<dbReference type="HOGENOM" id="CLU_528586_0_0_11"/>
<evidence type="ECO:0000313" key="2">
    <source>
        <dbReference type="EMBL" id="AGM09915.1"/>
    </source>
</evidence>
<dbReference type="PATRIC" id="fig|1156913.3.peg.7481"/>
<dbReference type="AlphaFoldDB" id="R4T530"/>
<dbReference type="EMBL" id="CP003410">
    <property type="protein sequence ID" value="AGM09915.1"/>
    <property type="molecule type" value="Genomic_DNA"/>
</dbReference>
<reference evidence="2 3" key="1">
    <citation type="journal article" date="2013" name="BMC Genomics">
        <title>ContigScape: a Cytoscape plugin facilitating microbial genome gap closing.</title>
        <authorList>
            <person name="Tang B."/>
            <person name="Wang Q."/>
            <person name="Yang M."/>
            <person name="Xie F."/>
            <person name="Zhu Y."/>
            <person name="Zhuo Y."/>
            <person name="Wang S."/>
            <person name="Gao H."/>
            <person name="Ding X."/>
            <person name="Zhang L."/>
            <person name="Zhao G."/>
            <person name="Zheng H."/>
        </authorList>
    </citation>
    <scope>NUCLEOTIDE SEQUENCE [LARGE SCALE GENOMIC DNA]</scope>
    <source>
        <strain evidence="2 3">HCCB10007</strain>
    </source>
</reference>
<accession>R4T530</accession>
<organism evidence="2 3">
    <name type="scientific">Amycolatopsis keratiniphila</name>
    <dbReference type="NCBI Taxonomy" id="129921"/>
    <lineage>
        <taxon>Bacteria</taxon>
        <taxon>Bacillati</taxon>
        <taxon>Actinomycetota</taxon>
        <taxon>Actinomycetes</taxon>
        <taxon>Pseudonocardiales</taxon>
        <taxon>Pseudonocardiaceae</taxon>
        <taxon>Amycolatopsis</taxon>
        <taxon>Amycolatopsis japonica group</taxon>
    </lineage>
</organism>
<protein>
    <submittedName>
        <fullName evidence="2">Uncharacterized protein</fullName>
    </submittedName>
</protein>
<dbReference type="Proteomes" id="UP000013968">
    <property type="component" value="Chromosome"/>
</dbReference>